<dbReference type="Proteomes" id="UP000465609">
    <property type="component" value="Chromosome"/>
</dbReference>
<evidence type="ECO:0000313" key="1">
    <source>
        <dbReference type="EMBL" id="BBX86279.1"/>
    </source>
</evidence>
<reference evidence="1 2" key="1">
    <citation type="journal article" date="2019" name="Emerg. Microbes Infect.">
        <title>Comprehensive subspecies identification of 175 nontuberculous mycobacteria species based on 7547 genomic profiles.</title>
        <authorList>
            <person name="Matsumoto Y."/>
            <person name="Kinjo T."/>
            <person name="Motooka D."/>
            <person name="Nabeya D."/>
            <person name="Jung N."/>
            <person name="Uechi K."/>
            <person name="Horii T."/>
            <person name="Iida T."/>
            <person name="Fujita J."/>
            <person name="Nakamura S."/>
        </authorList>
    </citation>
    <scope>NUCLEOTIDE SEQUENCE [LARGE SCALE GENOMIC DNA]</scope>
    <source>
        <strain evidence="1 2">JCM 15296</strain>
    </source>
</reference>
<sequence length="164" mass="17258">MLVALSVPLMGCSPFKESPHTPAVPHDVEFPDFSSFTPAAPTMYSPGSKDDPGLEFSTPSGQRCSLYADSSSDPAHIDCSGPIPGRVHDWALHIRRGTAAGVGELVIKSGPGMFRPPPPPTLPIRHIVKAAQDDVLCGILDNGSAACRIGEHGFVAATDKLTLF</sequence>
<organism evidence="1 2">
    <name type="scientific">Mycolicibacterium aubagnense</name>
    <dbReference type="NCBI Taxonomy" id="319707"/>
    <lineage>
        <taxon>Bacteria</taxon>
        <taxon>Bacillati</taxon>
        <taxon>Actinomycetota</taxon>
        <taxon>Actinomycetes</taxon>
        <taxon>Mycobacteriales</taxon>
        <taxon>Mycobacteriaceae</taxon>
        <taxon>Mycolicibacterium</taxon>
    </lineage>
</organism>
<evidence type="ECO:0008006" key="3">
    <source>
        <dbReference type="Google" id="ProtNLM"/>
    </source>
</evidence>
<gene>
    <name evidence="1" type="ORF">MAUB_41520</name>
</gene>
<proteinExistence type="predicted"/>
<accession>A0ABM7IHW2</accession>
<evidence type="ECO:0000313" key="2">
    <source>
        <dbReference type="Proteomes" id="UP000465609"/>
    </source>
</evidence>
<protein>
    <recommendedName>
        <fullName evidence="3">Lipoprotein LppI</fullName>
    </recommendedName>
</protein>
<dbReference type="EMBL" id="AP022577">
    <property type="protein sequence ID" value="BBX86279.1"/>
    <property type="molecule type" value="Genomic_DNA"/>
</dbReference>
<name>A0ABM7IHW2_9MYCO</name>
<keyword evidence="2" id="KW-1185">Reference proteome</keyword>